<comment type="subcellular location">
    <subcellularLocation>
        <location evidence="1 5">Cytoplasm</location>
    </subcellularLocation>
</comment>
<keyword evidence="3 5" id="KW-0489">Methyltransferase</keyword>
<evidence type="ECO:0000313" key="8">
    <source>
        <dbReference type="Proteomes" id="UP000807716"/>
    </source>
</evidence>
<dbReference type="EMBL" id="JAAAJB010000130">
    <property type="protein sequence ID" value="KAG0264822.1"/>
    <property type="molecule type" value="Genomic_DNA"/>
</dbReference>
<dbReference type="Proteomes" id="UP000807716">
    <property type="component" value="Unassembled WGS sequence"/>
</dbReference>
<evidence type="ECO:0000256" key="5">
    <source>
        <dbReference type="HAMAP-Rule" id="MF_03187"/>
    </source>
</evidence>
<protein>
    <recommendedName>
        <fullName evidence="5">Protein-lysine N-methyltransferase EFM5</fullName>
        <ecNumber evidence="5">2.1.1.-</ecNumber>
    </recommendedName>
    <alternativeName>
        <fullName evidence="5">Elongation factor methyltransferase 5</fullName>
    </alternativeName>
</protein>
<evidence type="ECO:0000313" key="7">
    <source>
        <dbReference type="EMBL" id="KAG0264822.1"/>
    </source>
</evidence>
<keyword evidence="2 5" id="KW-0963">Cytoplasm</keyword>
<dbReference type="GO" id="GO:0003676">
    <property type="term" value="F:nucleic acid binding"/>
    <property type="evidence" value="ECO:0007669"/>
    <property type="project" value="InterPro"/>
</dbReference>
<evidence type="ECO:0000256" key="3">
    <source>
        <dbReference type="ARBA" id="ARBA00022603"/>
    </source>
</evidence>
<dbReference type="OrthoDB" id="206354at2759"/>
<reference evidence="7" key="1">
    <citation type="journal article" date="2020" name="Fungal Divers.">
        <title>Resolving the Mortierellaceae phylogeny through synthesis of multi-gene phylogenetics and phylogenomics.</title>
        <authorList>
            <person name="Vandepol N."/>
            <person name="Liber J."/>
            <person name="Desiro A."/>
            <person name="Na H."/>
            <person name="Kennedy M."/>
            <person name="Barry K."/>
            <person name="Grigoriev I.V."/>
            <person name="Miller A.N."/>
            <person name="O'Donnell K."/>
            <person name="Stajich J.E."/>
            <person name="Bonito G."/>
        </authorList>
    </citation>
    <scope>NUCLEOTIDE SEQUENCE</scope>
    <source>
        <strain evidence="7">BC1065</strain>
    </source>
</reference>
<accession>A0A9P6U9D1</accession>
<dbReference type="InterPro" id="IPR029063">
    <property type="entry name" value="SAM-dependent_MTases_sf"/>
</dbReference>
<dbReference type="GO" id="GO:0032259">
    <property type="term" value="P:methylation"/>
    <property type="evidence" value="ECO:0007669"/>
    <property type="project" value="UniProtKB-KW"/>
</dbReference>
<dbReference type="SUPFAM" id="SSF53335">
    <property type="entry name" value="S-adenosyl-L-methionine-dependent methyltransferases"/>
    <property type="match status" value="1"/>
</dbReference>
<dbReference type="HAMAP" id="MF_03187">
    <property type="entry name" value="Methyltr_EFM5"/>
    <property type="match status" value="1"/>
</dbReference>
<name>A0A9P6U9D1_9FUNG</name>
<dbReference type="InterPro" id="IPR041370">
    <property type="entry name" value="Mlase_EEF1AKMT1/ZCCHC4"/>
</dbReference>
<proteinExistence type="inferred from homology"/>
<sequence>MDSDDELQLSTSTLSVLQEFLKEQQASQEKFARLQAKAEDQFEENRINGDYDEEAEREEAIRGAEEAERRANAQDGKGDNDDDDDEITMDLFTEDWQLSQFWYDEETSVALAQEILDNTDKNSVIACISAPTAYVKLMSLKPHNKANTYLFEYDTRFGVYGKQFIHYDYSNPTQFRLADKLKGKVDYIVVDPPFLSDECCDKTLSTVRNLLNPNGGKVLMCTGFVMRSRVLDNIGAKMTTFHPKHKGGLSNEFRSYTNYESKHMPWSTEDA</sequence>
<evidence type="ECO:0000256" key="6">
    <source>
        <dbReference type="SAM" id="MobiDB-lite"/>
    </source>
</evidence>
<dbReference type="EC" id="2.1.1.-" evidence="5"/>
<evidence type="ECO:0000256" key="2">
    <source>
        <dbReference type="ARBA" id="ARBA00022490"/>
    </source>
</evidence>
<comment type="similarity">
    <text evidence="5">Belongs to the class I-like SAM-binding methyltransferase superfamily. EFM5 family.</text>
</comment>
<feature type="compositionally biased region" description="Basic and acidic residues" evidence="6">
    <location>
        <begin position="58"/>
        <end position="79"/>
    </location>
</feature>
<dbReference type="PANTHER" id="PTHR13200:SF0">
    <property type="entry name" value="EEF1A LYSINE METHYLTRANSFERASE 1"/>
    <property type="match status" value="1"/>
</dbReference>
<organism evidence="7 8">
    <name type="scientific">Actinomortierella ambigua</name>
    <dbReference type="NCBI Taxonomy" id="1343610"/>
    <lineage>
        <taxon>Eukaryota</taxon>
        <taxon>Fungi</taxon>
        <taxon>Fungi incertae sedis</taxon>
        <taxon>Mucoromycota</taxon>
        <taxon>Mortierellomycotina</taxon>
        <taxon>Mortierellomycetes</taxon>
        <taxon>Mortierellales</taxon>
        <taxon>Mortierellaceae</taxon>
        <taxon>Actinomortierella</taxon>
    </lineage>
</organism>
<dbReference type="InterPro" id="IPR002052">
    <property type="entry name" value="DNA_methylase_N6_adenine_CS"/>
</dbReference>
<dbReference type="AlphaFoldDB" id="A0A9P6U9D1"/>
<dbReference type="GO" id="GO:0005737">
    <property type="term" value="C:cytoplasm"/>
    <property type="evidence" value="ECO:0007669"/>
    <property type="project" value="UniProtKB-SubCell"/>
</dbReference>
<dbReference type="PROSITE" id="PS00092">
    <property type="entry name" value="N6_MTASE"/>
    <property type="match status" value="1"/>
</dbReference>
<comment type="caution">
    <text evidence="7">The sequence shown here is derived from an EMBL/GenBank/DDBJ whole genome shotgun (WGS) entry which is preliminary data.</text>
</comment>
<comment type="function">
    <text evidence="5">S-adenosyl-L-methionine-dependent protein-lysine N-methyltransferase that trimethylates elongation factor 1-alpha at 'Lys-79'.</text>
</comment>
<evidence type="ECO:0000256" key="1">
    <source>
        <dbReference type="ARBA" id="ARBA00004496"/>
    </source>
</evidence>
<gene>
    <name evidence="7" type="primary">N6AMT2</name>
    <name evidence="5" type="synonym">EFM5</name>
    <name evidence="7" type="ORF">DFQ27_001020</name>
</gene>
<dbReference type="PANTHER" id="PTHR13200">
    <property type="entry name" value="EEF1A LYSINE METHYLTRANSFERASE 1"/>
    <property type="match status" value="1"/>
</dbReference>
<dbReference type="InterPro" id="IPR019369">
    <property type="entry name" value="Efm5/EEF1AKMT1"/>
</dbReference>
<dbReference type="Pfam" id="PF10237">
    <property type="entry name" value="N6-adenineMlase"/>
    <property type="match status" value="1"/>
</dbReference>
<feature type="compositionally biased region" description="Basic and acidic residues" evidence="6">
    <location>
        <begin position="32"/>
        <end position="49"/>
    </location>
</feature>
<keyword evidence="8" id="KW-1185">Reference proteome</keyword>
<keyword evidence="4 5" id="KW-0808">Transferase</keyword>
<dbReference type="GO" id="GO:0016279">
    <property type="term" value="F:protein-lysine N-methyltransferase activity"/>
    <property type="evidence" value="ECO:0007669"/>
    <property type="project" value="UniProtKB-UniRule"/>
</dbReference>
<evidence type="ECO:0000256" key="4">
    <source>
        <dbReference type="ARBA" id="ARBA00022679"/>
    </source>
</evidence>
<feature type="region of interest" description="Disordered" evidence="6">
    <location>
        <begin position="32"/>
        <end position="84"/>
    </location>
</feature>